<name>A0A3D9L3E1_MARFU</name>
<accession>A0A3D9L3E1</accession>
<feature type="region of interest" description="Disordered" evidence="2">
    <location>
        <begin position="306"/>
        <end position="334"/>
    </location>
</feature>
<dbReference type="InterPro" id="IPR000421">
    <property type="entry name" value="FA58C"/>
</dbReference>
<evidence type="ECO:0000256" key="1">
    <source>
        <dbReference type="ARBA" id="ARBA00022801"/>
    </source>
</evidence>
<reference evidence="4 5" key="1">
    <citation type="submission" date="2018-07" db="EMBL/GenBank/DDBJ databases">
        <title>Genomic Encyclopedia of Type Strains, Phase IV (KMG-IV): sequencing the most valuable type-strain genomes for metagenomic binning, comparative biology and taxonomic classification.</title>
        <authorList>
            <person name="Goeker M."/>
        </authorList>
    </citation>
    <scope>NUCLEOTIDE SEQUENCE [LARGE SCALE GENOMIC DNA]</scope>
    <source>
        <strain evidence="4 5">DSM 4134</strain>
    </source>
</reference>
<dbReference type="SUPFAM" id="SSF49899">
    <property type="entry name" value="Concanavalin A-like lectins/glucanases"/>
    <property type="match status" value="1"/>
</dbReference>
<organism evidence="4 5">
    <name type="scientific">Marinoscillum furvescens DSM 4134</name>
    <dbReference type="NCBI Taxonomy" id="1122208"/>
    <lineage>
        <taxon>Bacteria</taxon>
        <taxon>Pseudomonadati</taxon>
        <taxon>Bacteroidota</taxon>
        <taxon>Cytophagia</taxon>
        <taxon>Cytophagales</taxon>
        <taxon>Reichenbachiellaceae</taxon>
        <taxon>Marinoscillum</taxon>
    </lineage>
</organism>
<dbReference type="Pfam" id="PF02018">
    <property type="entry name" value="CBM_4_9"/>
    <property type="match status" value="1"/>
</dbReference>
<dbReference type="PROSITE" id="PS51257">
    <property type="entry name" value="PROKAR_LIPOPROTEIN"/>
    <property type="match status" value="1"/>
</dbReference>
<dbReference type="RefSeq" id="WP_317127698.1">
    <property type="nucleotide sequence ID" value="NZ_QREG01000014.1"/>
</dbReference>
<evidence type="ECO:0000313" key="4">
    <source>
        <dbReference type="EMBL" id="RED96601.1"/>
    </source>
</evidence>
<feature type="compositionally biased region" description="Gly residues" evidence="2">
    <location>
        <begin position="306"/>
        <end position="330"/>
    </location>
</feature>
<dbReference type="EMBL" id="QREG01000014">
    <property type="protein sequence ID" value="RED96601.1"/>
    <property type="molecule type" value="Genomic_DNA"/>
</dbReference>
<dbReference type="InterPro" id="IPR014895">
    <property type="entry name" value="Alginate_lyase_2"/>
</dbReference>
<comment type="caution">
    <text evidence="4">The sequence shown here is derived from an EMBL/GenBank/DDBJ whole genome shotgun (WGS) entry which is preliminary data.</text>
</comment>
<dbReference type="Gene3D" id="2.60.120.200">
    <property type="match status" value="1"/>
</dbReference>
<evidence type="ECO:0000313" key="5">
    <source>
        <dbReference type="Proteomes" id="UP000256779"/>
    </source>
</evidence>
<dbReference type="PROSITE" id="PS50022">
    <property type="entry name" value="FA58C_3"/>
    <property type="match status" value="1"/>
</dbReference>
<protein>
    <submittedName>
        <fullName evidence="4">F5/8 type C domain-containing protein</fullName>
    </submittedName>
</protein>
<dbReference type="Gene3D" id="2.60.120.260">
    <property type="entry name" value="Galactose-binding domain-like"/>
    <property type="match status" value="2"/>
</dbReference>
<keyword evidence="5" id="KW-1185">Reference proteome</keyword>
<dbReference type="SUPFAM" id="SSF49785">
    <property type="entry name" value="Galactose-binding domain-like"/>
    <property type="match status" value="1"/>
</dbReference>
<evidence type="ECO:0000256" key="2">
    <source>
        <dbReference type="SAM" id="MobiDB-lite"/>
    </source>
</evidence>
<gene>
    <name evidence="4" type="ORF">C7460_11459</name>
</gene>
<dbReference type="Pfam" id="PF08787">
    <property type="entry name" value="Alginate_lyase2"/>
    <property type="match status" value="1"/>
</dbReference>
<dbReference type="GO" id="GO:0005975">
    <property type="term" value="P:carbohydrate metabolic process"/>
    <property type="evidence" value="ECO:0007669"/>
    <property type="project" value="UniProtKB-ARBA"/>
</dbReference>
<sequence>MKKSNVNQHIAGVIILMTTLLGCTDSTDVQPLTEPMAKLAVNDPVPITNPGFESSWSGWNDTDPSSISGVANSGSKSAKITGSGGRFEQSVSVSSNTDYELTAYVRDEGTIGVTAGGTTYSDGGNFSSWTKVTVNFNSGSNSSVTIFGAYNGGTGRFDDFAMIETGSGGGGSGGGSGSGQLSVASVSASAHDGNVPENTLDGSLSTRWSANGSGQYITFDLGSSQDVSSLKVAWYKGDQRSASFKIRLGNTTSSLSDVYVGNSSGSTLNLETYDFTTTNARYVRITGFGNSQNTWNSITEVEIYGTDGGSGGGDGGSGGGDGGSGGGGGSASVPSDLMDNCNQWKITYPDGTEDKTLCNEPNNEYFFVNGTGDGIVFKAPIRSNNGTTPNSSYVRSELRERKPDGSSDVYWTTSGTHVVYVKQAITHLPMNKNHLVATQIHGNKSEGIDDAMVLRLEGSHLFLSFNGGQLRSDHTIKTNYSLGTTHEVIFEVINGKHYCYYSEDGNLKNAYANGSASSYLVKDGSNNHVMDRSYGDAYFKVGNYTQSNADREGSDTDNPNNYGEVVVYDFYVSHN</sequence>
<dbReference type="Pfam" id="PF00754">
    <property type="entry name" value="F5_F8_type_C"/>
    <property type="match status" value="1"/>
</dbReference>
<evidence type="ECO:0000259" key="3">
    <source>
        <dbReference type="PROSITE" id="PS50022"/>
    </source>
</evidence>
<dbReference type="GO" id="GO:0004553">
    <property type="term" value="F:hydrolase activity, hydrolyzing O-glycosyl compounds"/>
    <property type="evidence" value="ECO:0007669"/>
    <property type="project" value="UniProtKB-ARBA"/>
</dbReference>
<dbReference type="InterPro" id="IPR013320">
    <property type="entry name" value="ConA-like_dom_sf"/>
</dbReference>
<dbReference type="Proteomes" id="UP000256779">
    <property type="component" value="Unassembled WGS sequence"/>
</dbReference>
<dbReference type="InterPro" id="IPR008979">
    <property type="entry name" value="Galactose-bd-like_sf"/>
</dbReference>
<dbReference type="AlphaFoldDB" id="A0A3D9L3E1"/>
<dbReference type="InterPro" id="IPR003305">
    <property type="entry name" value="CenC_carb-bd"/>
</dbReference>
<feature type="domain" description="F5/8 type C" evidence="3">
    <location>
        <begin position="160"/>
        <end position="306"/>
    </location>
</feature>
<proteinExistence type="predicted"/>
<keyword evidence="1" id="KW-0378">Hydrolase</keyword>